<name>A0AAF5CXA0_STRER</name>
<dbReference type="GO" id="GO:0099503">
    <property type="term" value="C:secretory vesicle"/>
    <property type="evidence" value="ECO:0007669"/>
    <property type="project" value="TreeGrafter"/>
</dbReference>
<dbReference type="PROSITE" id="PS50004">
    <property type="entry name" value="C2"/>
    <property type="match status" value="1"/>
</dbReference>
<evidence type="ECO:0000259" key="4">
    <source>
        <dbReference type="PROSITE" id="PS50004"/>
    </source>
</evidence>
<dbReference type="InterPro" id="IPR000008">
    <property type="entry name" value="C2_dom"/>
</dbReference>
<dbReference type="PANTHER" id="PTHR45999">
    <property type="entry name" value="UNC-13-4A, ISOFORM B"/>
    <property type="match status" value="1"/>
</dbReference>
<dbReference type="Gene3D" id="2.60.40.150">
    <property type="entry name" value="C2 domain"/>
    <property type="match status" value="1"/>
</dbReference>
<dbReference type="Proteomes" id="UP000035681">
    <property type="component" value="Unplaced"/>
</dbReference>
<evidence type="ECO:0000313" key="6">
    <source>
        <dbReference type="WBParaSite" id="TCONS_00003288.p1"/>
    </source>
</evidence>
<keyword evidence="2" id="KW-0268">Exocytosis</keyword>
<keyword evidence="5" id="KW-1185">Reference proteome</keyword>
<feature type="coiled-coil region" evidence="3">
    <location>
        <begin position="48"/>
        <end position="75"/>
    </location>
</feature>
<protein>
    <submittedName>
        <fullName evidence="6">Bardet-Biedl syndrome 5 protein homolog</fullName>
    </submittedName>
</protein>
<evidence type="ECO:0000256" key="3">
    <source>
        <dbReference type="SAM" id="Coils"/>
    </source>
</evidence>
<feature type="domain" description="C2" evidence="4">
    <location>
        <begin position="857"/>
        <end position="988"/>
    </location>
</feature>
<proteinExistence type="inferred from homology"/>
<dbReference type="PANTHER" id="PTHR45999:SF4">
    <property type="entry name" value="UNC-13-4A, ISOFORM B"/>
    <property type="match status" value="1"/>
</dbReference>
<sequence>MDKKEDECGGNGINLDKTTSTVKAKETLYCSVAAAIVGCSTDKSMGLKKNLENSIEKVEDDKKYIENEFEFLKQVFNQENNTKCVLEVIERNELIIEILVKSPCPCFFVFTVNRKTKNSNIQYVNQVIESNVPQTITVLEEPNLSFKMYQQNNVNSSDSSMNKTLHKSAKLFKKLTRHIDKNAFCLNIDMKSFKLNKTHTFLLEGINATADVKIRRKNCFGCDEVIFGFEELQDVIDKIFVYVFAVYRKNNNIEVLRCNLTMVNFILQCITEYYGIIPLTMRLLVLAKIFDLKFSGDFMNIRERILSYNCEIIKNACLLTTPKALKALGVLGEGIIIYFNSIIELNGCSFFFPPELETTRINEFIKWSKLITIVLKVKIWDNPVAGVYVTKLQNIIKDLIGKNIFEWFSKKFATIDSQFSYIDYVCSIIDQIYLCISSNHYSLTNFLTSFQMNYLNIVFKLVNERLKVIVRSSIIDAIDELNNKDKKELEIFTRSTMKLFDALRQLKSLQLSHNCDDIITYEDYFETTSVFWTFTWSNVSKELIYKALEPQYNEKRQHSDSITSIRSMKNKKTLDYPCFDSAIYCLAIWKALSDDYVRLQITNNRIARICTLRIICVFSENLRIYSKEISKEAHSKNSAIFSLKSANSIEHVIEQITQNYGRFIEIERLKTLLSDEEYFTTCNTMAKIISTTQNVCYRMAENLIVLFLTKKKDILKNLCKNLSNQGVKRERTNLKTLVKSFLNHEGMENLFYYLEKIFNLIEENLSTRLREFALQKLWNLTEYYIKDSLIIGQSIKYYDQMESACYHICQLLKVVWNTEESQLYKELKINKTPTEDLILQYYIRLGDRTINTSITDKTQTLTLRIGYVPMTGQQILLSMLIIKANNVPILDIFSKSSDPYVRIELMPRYFFPLESYPSPTTEIRQKTLNPKWNQFFRMTIAESKFFINGACLRISILDHDVVLFNDIAGEAFIPLSTIPKMAGSEIKNLPKQIIIPILPVSNNQYGIEFMILKDRIHDNVAKEFCDYELYIKNYHMLPPLCNDDNEFRTEAIKTLDKRKKQIKTVIKNAF</sequence>
<evidence type="ECO:0000313" key="5">
    <source>
        <dbReference type="Proteomes" id="UP000035681"/>
    </source>
</evidence>
<dbReference type="Pfam" id="PF00168">
    <property type="entry name" value="C2"/>
    <property type="match status" value="1"/>
</dbReference>
<dbReference type="InterPro" id="IPR052095">
    <property type="entry name" value="UNC-13_domain"/>
</dbReference>
<dbReference type="SUPFAM" id="SSF49562">
    <property type="entry name" value="C2 domain (Calcium/lipid-binding domain, CaLB)"/>
    <property type="match status" value="1"/>
</dbReference>
<dbReference type="InterPro" id="IPR035892">
    <property type="entry name" value="C2_domain_sf"/>
</dbReference>
<dbReference type="AlphaFoldDB" id="A0AAF5CXA0"/>
<organism evidence="5 6">
    <name type="scientific">Strongyloides stercoralis</name>
    <name type="common">Threadworm</name>
    <dbReference type="NCBI Taxonomy" id="6248"/>
    <lineage>
        <taxon>Eukaryota</taxon>
        <taxon>Metazoa</taxon>
        <taxon>Ecdysozoa</taxon>
        <taxon>Nematoda</taxon>
        <taxon>Chromadorea</taxon>
        <taxon>Rhabditida</taxon>
        <taxon>Tylenchina</taxon>
        <taxon>Panagrolaimomorpha</taxon>
        <taxon>Strongyloidoidea</taxon>
        <taxon>Strongyloididae</taxon>
        <taxon>Strongyloides</taxon>
    </lineage>
</organism>
<dbReference type="GO" id="GO:0006887">
    <property type="term" value="P:exocytosis"/>
    <property type="evidence" value="ECO:0007669"/>
    <property type="project" value="UniProtKB-KW"/>
</dbReference>
<evidence type="ECO:0000256" key="2">
    <source>
        <dbReference type="ARBA" id="ARBA00022483"/>
    </source>
</evidence>
<comment type="similarity">
    <text evidence="1">Belongs to the unc-13 family.</text>
</comment>
<reference evidence="6" key="1">
    <citation type="submission" date="2024-02" db="UniProtKB">
        <authorList>
            <consortium name="WormBaseParasite"/>
        </authorList>
    </citation>
    <scope>IDENTIFICATION</scope>
</reference>
<evidence type="ECO:0000256" key="1">
    <source>
        <dbReference type="ARBA" id="ARBA00005823"/>
    </source>
</evidence>
<dbReference type="WBParaSite" id="TCONS_00003288.p1">
    <property type="protein sequence ID" value="TCONS_00003288.p1"/>
    <property type="gene ID" value="XLOC_003032"/>
</dbReference>
<dbReference type="SMART" id="SM00239">
    <property type="entry name" value="C2"/>
    <property type="match status" value="1"/>
</dbReference>
<accession>A0AAF5CXA0</accession>
<keyword evidence="3" id="KW-0175">Coiled coil</keyword>